<dbReference type="EMBL" id="VHLH01000014">
    <property type="protein sequence ID" value="TPW28666.1"/>
    <property type="molecule type" value="Genomic_DNA"/>
</dbReference>
<organism evidence="3 4">
    <name type="scientific">Pararhizobium mangrovi</name>
    <dbReference type="NCBI Taxonomy" id="2590452"/>
    <lineage>
        <taxon>Bacteria</taxon>
        <taxon>Pseudomonadati</taxon>
        <taxon>Pseudomonadota</taxon>
        <taxon>Alphaproteobacteria</taxon>
        <taxon>Hyphomicrobiales</taxon>
        <taxon>Rhizobiaceae</taxon>
        <taxon>Rhizobium/Agrobacterium group</taxon>
        <taxon>Pararhizobium</taxon>
    </lineage>
</organism>
<dbReference type="InterPro" id="IPR006076">
    <property type="entry name" value="FAD-dep_OxRdtase"/>
</dbReference>
<dbReference type="Gene3D" id="3.50.50.60">
    <property type="entry name" value="FAD/NAD(P)-binding domain"/>
    <property type="match status" value="2"/>
</dbReference>
<proteinExistence type="predicted"/>
<dbReference type="RefSeq" id="WP_141166677.1">
    <property type="nucleotide sequence ID" value="NZ_VHLH01000014.1"/>
</dbReference>
<dbReference type="OrthoDB" id="9805337at2"/>
<evidence type="ECO:0000313" key="4">
    <source>
        <dbReference type="Proteomes" id="UP000320314"/>
    </source>
</evidence>
<reference evidence="3 4" key="1">
    <citation type="submission" date="2019-06" db="EMBL/GenBank/DDBJ databases">
        <authorList>
            <person name="Li M."/>
        </authorList>
    </citation>
    <scope>NUCLEOTIDE SEQUENCE [LARGE SCALE GENOMIC DNA]</scope>
    <source>
        <strain evidence="3 4">BGMRC6574</strain>
    </source>
</reference>
<dbReference type="Pfam" id="PF01266">
    <property type="entry name" value="DAO"/>
    <property type="match status" value="1"/>
</dbReference>
<dbReference type="Proteomes" id="UP000320314">
    <property type="component" value="Unassembled WGS sequence"/>
</dbReference>
<accession>A0A506U5L5</accession>
<name>A0A506U5L5_9HYPH</name>
<dbReference type="PANTHER" id="PTHR13847">
    <property type="entry name" value="SARCOSINE DEHYDROGENASE-RELATED"/>
    <property type="match status" value="1"/>
</dbReference>
<sequence length="415" mass="44698">MAERSEDVVVVGAGIVGLAAAHKLQRAGRSVTLVDPSGIARRTSTGNAAALAFSDIVPMATRGMILKAPKWLMDPLGPLSIPPAYLPRILPWLVRFWRAGWPDRVERAIAAQAAMMRLARSEMGELVEACDLSSMIRRDGSLELYESEAELRASEADWRRREAESIAFEHVRGSRLAELQPGLSPRIAAGTFVPDWETVSEPYEFASAIGRHVLEHGATLREEPVKALEPTDDGVRVILAGGTTLSARGAVLAAGAWSRPLAATLGDRIPLETERGYNTTLPSTAFDLRRQLIFSAQGFVITPLSNGLRVGGAVELGGLDRPPNYDRAKAMMRVAQGLLPGLDDAEGREWMGHRPSLPDSLPAIGPSRTSPNVVYAFGHGHLGLTQSAAAGRLVADCLCARKPAIDLEPFSPQRF</sequence>
<comment type="caution">
    <text evidence="3">The sequence shown here is derived from an EMBL/GenBank/DDBJ whole genome shotgun (WGS) entry which is preliminary data.</text>
</comment>
<keyword evidence="1" id="KW-0560">Oxidoreductase</keyword>
<dbReference type="PANTHER" id="PTHR13847:SF289">
    <property type="entry name" value="GLYCINE OXIDASE"/>
    <property type="match status" value="1"/>
</dbReference>
<dbReference type="AlphaFoldDB" id="A0A506U5L5"/>
<evidence type="ECO:0000259" key="2">
    <source>
        <dbReference type="Pfam" id="PF01266"/>
    </source>
</evidence>
<gene>
    <name evidence="3" type="ORF">FJU11_08810</name>
</gene>
<dbReference type="InterPro" id="IPR036188">
    <property type="entry name" value="FAD/NAD-bd_sf"/>
</dbReference>
<protein>
    <submittedName>
        <fullName evidence="3">FAD-dependent oxidoreductase</fullName>
    </submittedName>
</protein>
<evidence type="ECO:0000313" key="3">
    <source>
        <dbReference type="EMBL" id="TPW28666.1"/>
    </source>
</evidence>
<dbReference type="GO" id="GO:0005737">
    <property type="term" value="C:cytoplasm"/>
    <property type="evidence" value="ECO:0007669"/>
    <property type="project" value="TreeGrafter"/>
</dbReference>
<evidence type="ECO:0000256" key="1">
    <source>
        <dbReference type="ARBA" id="ARBA00023002"/>
    </source>
</evidence>
<dbReference type="SUPFAM" id="SSF51905">
    <property type="entry name" value="FAD/NAD(P)-binding domain"/>
    <property type="match status" value="1"/>
</dbReference>
<dbReference type="SUPFAM" id="SSF54373">
    <property type="entry name" value="FAD-linked reductases, C-terminal domain"/>
    <property type="match status" value="1"/>
</dbReference>
<feature type="domain" description="FAD dependent oxidoreductase" evidence="2">
    <location>
        <begin position="7"/>
        <end position="396"/>
    </location>
</feature>
<keyword evidence="4" id="KW-1185">Reference proteome</keyword>
<dbReference type="Gene3D" id="3.30.9.10">
    <property type="entry name" value="D-Amino Acid Oxidase, subunit A, domain 2"/>
    <property type="match status" value="1"/>
</dbReference>
<dbReference type="GO" id="GO:0016491">
    <property type="term" value="F:oxidoreductase activity"/>
    <property type="evidence" value="ECO:0007669"/>
    <property type="project" value="UniProtKB-KW"/>
</dbReference>